<name>A0A1I5M257_9HYPH</name>
<dbReference type="Proteomes" id="UP000199236">
    <property type="component" value="Unassembled WGS sequence"/>
</dbReference>
<evidence type="ECO:0000313" key="2">
    <source>
        <dbReference type="EMBL" id="SFP03580.1"/>
    </source>
</evidence>
<dbReference type="InterPro" id="IPR011990">
    <property type="entry name" value="TPR-like_helical_dom_sf"/>
</dbReference>
<keyword evidence="1" id="KW-0732">Signal</keyword>
<organism evidence="2 3">
    <name type="scientific">Cohaesibacter marisflavi</name>
    <dbReference type="NCBI Taxonomy" id="655353"/>
    <lineage>
        <taxon>Bacteria</taxon>
        <taxon>Pseudomonadati</taxon>
        <taxon>Pseudomonadota</taxon>
        <taxon>Alphaproteobacteria</taxon>
        <taxon>Hyphomicrobiales</taxon>
        <taxon>Cohaesibacteraceae</taxon>
    </lineage>
</organism>
<dbReference type="STRING" id="655353.SAMN04488056_1194"/>
<evidence type="ECO:0000313" key="3">
    <source>
        <dbReference type="Proteomes" id="UP000199236"/>
    </source>
</evidence>
<dbReference type="Gene3D" id="1.25.40.10">
    <property type="entry name" value="Tetratricopeptide repeat domain"/>
    <property type="match status" value="2"/>
</dbReference>
<protein>
    <submittedName>
        <fullName evidence="2">TPR repeat</fullName>
    </submittedName>
</protein>
<dbReference type="Pfam" id="PF08238">
    <property type="entry name" value="Sel1"/>
    <property type="match status" value="6"/>
</dbReference>
<keyword evidence="3" id="KW-1185">Reference proteome</keyword>
<dbReference type="EMBL" id="FOVR01000019">
    <property type="protein sequence ID" value="SFP03580.1"/>
    <property type="molecule type" value="Genomic_DNA"/>
</dbReference>
<feature type="chain" id="PRO_5011590083" evidence="1">
    <location>
        <begin position="20"/>
        <end position="253"/>
    </location>
</feature>
<evidence type="ECO:0000256" key="1">
    <source>
        <dbReference type="SAM" id="SignalP"/>
    </source>
</evidence>
<gene>
    <name evidence="2" type="ORF">SAMN04488056_1194</name>
</gene>
<dbReference type="InterPro" id="IPR006597">
    <property type="entry name" value="Sel1-like"/>
</dbReference>
<dbReference type="SUPFAM" id="SSF81901">
    <property type="entry name" value="HCP-like"/>
    <property type="match status" value="2"/>
</dbReference>
<accession>A0A1I5M257</accession>
<sequence length="253" mass="27258">MIRSLFLSLSLLLSLFSVAEAQLMPPASSIMAEAKAATDAKDLARAVELYKKAYANKEPHAAEQLARLYLDGGKGVAVDYVAARVWAQKSADAGETRGLLYLGKIWMEGLGVSKDLDKALGYFRQGNQAGDMKSARYIGLIALERRKDAEAASWFEKGAMAGDITSQYYLGRAYQAGDGVAQDFAAALKWYTTAAKRGDLIESDGMVGLASLYEQGQGVPTDLEKAKGLYQKAADLGNAKAQEALNRISKVQN</sequence>
<reference evidence="2 3" key="1">
    <citation type="submission" date="2016-10" db="EMBL/GenBank/DDBJ databases">
        <authorList>
            <person name="de Groot N.N."/>
        </authorList>
    </citation>
    <scope>NUCLEOTIDE SEQUENCE [LARGE SCALE GENOMIC DNA]</scope>
    <source>
        <strain evidence="2 3">CGMCC 1.9157</strain>
    </source>
</reference>
<dbReference type="PANTHER" id="PTHR11102">
    <property type="entry name" value="SEL-1-LIKE PROTEIN"/>
    <property type="match status" value="1"/>
</dbReference>
<proteinExistence type="predicted"/>
<feature type="signal peptide" evidence="1">
    <location>
        <begin position="1"/>
        <end position="19"/>
    </location>
</feature>
<dbReference type="PANTHER" id="PTHR11102:SF160">
    <property type="entry name" value="ERAD-ASSOCIATED E3 UBIQUITIN-PROTEIN LIGASE COMPONENT HRD3"/>
    <property type="match status" value="1"/>
</dbReference>
<dbReference type="RefSeq" id="WP_175528214.1">
    <property type="nucleotide sequence ID" value="NZ_FOVR01000019.1"/>
</dbReference>
<dbReference type="SMART" id="SM00671">
    <property type="entry name" value="SEL1"/>
    <property type="match status" value="6"/>
</dbReference>
<dbReference type="AlphaFoldDB" id="A0A1I5M257"/>
<dbReference type="InterPro" id="IPR050767">
    <property type="entry name" value="Sel1_AlgK"/>
</dbReference>